<feature type="compositionally biased region" description="Polar residues" evidence="2">
    <location>
        <begin position="140"/>
        <end position="186"/>
    </location>
</feature>
<sequence>MTSRFGKTYNRKGGEANSKFEEVFSNKKPTLTTKWGETTYKAQLGAKRPLLKPDVSEVPKRPRLEDSDSEEDPFGFDSDEESKTVTSHNVSQAKVAEGEVMKTTTVQSTGTAAVVTYAQSSACSTATFTSKQKTEEKVGKNNQPWYKSESQSSQKPAWGTSLSSTVLSDDQNFSQRSTSSSPNIDTSVKLFTDVPGGSRDFQSSSSCDGLLSDEMKGAEVEPSAEAPPEPVDNIPASPFTLRASNCKKYQRPGRPDKSSSELAESNSNKSTDGASAQDKPNSALSAGASSTAASAKTAAKPVGRGGGRVRDYTVLHPSCLSVCNVTIQDSMERSIDELVSLAPPADLGEAGQMKKKSDTPPPKPTRFRPTQTKTKKTKTETKLEFFGFEDKEDQEGEEGSEAGKSSYKIKYFGFDDLSESDSDDESSQAKEKKARKAAAALAALSSSVDSPHTSDSQDSHAILAVFQSPAKAVYNARHWNQPEPEEMPVPPVSRSQTAILSSSSKDSNSHKDDGLFKAPPPPPKVIKSETIPTRLNQDIVTALKCRKEDKELYTVVQHVKHFNDVVEFGENQEFTDDFEYLETGLKSSQPLNTRCLSIISLATRCAMPSFRMHLRARGKVAQVFKMLNDAPQHPNLALCTAALMYILSRDRLNMDLDRACLELMIKLLELDQDYSGHQDQLTAKEMAKVKEKIRKLCETVHNKHLDLENITTGHLAMETLLSLTSKRAGDWFKEELRLLGGLDHIVDKVKECVDNLSQEDDKENLVASLWGAERCLRVLESVTVQNPENQSYLIAYKDSQLIVSSARALRYCEDMIQRYSRALNNTSLSSSAAALPHCSFTNVGKAVEDCMRAVIGVLLNLTHDNEWGSTKTGEQDQLIVTALNCVLQVPRYIPQEQRFDVRVLGLGLLINLVEYSSRNRHCLVDMEYNVDDTCLEDSLMQPADPTQSDTLAESAETQLFLERERAAILAEAKTDDLISEAPKPALDQSGEWQETSGEIQWVASETNDSQPEKKEEEDEELDLNKALQHAGKHMEDSIVASYTALLLGCLCQGSQINVTTVRENLPKGDFSIMTEMLKKFLSFMNLTCAMGTTGQKSISRVIDYLEHC</sequence>
<feature type="compositionally biased region" description="Basic and acidic residues" evidence="2">
    <location>
        <begin position="54"/>
        <end position="66"/>
    </location>
</feature>
<dbReference type="PROSITE" id="PS51271">
    <property type="entry name" value="WAPL"/>
    <property type="match status" value="1"/>
</dbReference>
<evidence type="ECO:0000256" key="1">
    <source>
        <dbReference type="ARBA" id="ARBA00006854"/>
    </source>
</evidence>
<dbReference type="AlphaFoldDB" id="A0A3P8QSN1"/>
<dbReference type="PANTHER" id="PTHR22100">
    <property type="entry name" value="WINGS APART-LIKE PROTEIN HOMOLOG"/>
    <property type="match status" value="1"/>
</dbReference>
<evidence type="ECO:0000256" key="2">
    <source>
        <dbReference type="SAM" id="MobiDB-lite"/>
    </source>
</evidence>
<dbReference type="Bgee" id="ENSACLG00000022039">
    <property type="expression patterns" value="Expressed in liver and 8 other cell types or tissues"/>
</dbReference>
<feature type="region of interest" description="Disordered" evidence="2">
    <location>
        <begin position="344"/>
        <end position="404"/>
    </location>
</feature>
<evidence type="ECO:0000313" key="4">
    <source>
        <dbReference type="Ensembl" id="ENSACLP00000032523.2"/>
    </source>
</evidence>
<dbReference type="FunFam" id="1.25.10.10:FF:001054">
    <property type="entry name" value="WAPL cohesin release factor a"/>
    <property type="match status" value="1"/>
</dbReference>
<feature type="compositionally biased region" description="Acidic residues" evidence="2">
    <location>
        <begin position="390"/>
        <end position="400"/>
    </location>
</feature>
<organism evidence="4 5">
    <name type="scientific">Astatotilapia calliptera</name>
    <name type="common">Eastern happy</name>
    <name type="synonym">Chromis callipterus</name>
    <dbReference type="NCBI Taxonomy" id="8154"/>
    <lineage>
        <taxon>Eukaryota</taxon>
        <taxon>Metazoa</taxon>
        <taxon>Chordata</taxon>
        <taxon>Craniata</taxon>
        <taxon>Vertebrata</taxon>
        <taxon>Euteleostomi</taxon>
        <taxon>Actinopterygii</taxon>
        <taxon>Neopterygii</taxon>
        <taxon>Teleostei</taxon>
        <taxon>Neoteleostei</taxon>
        <taxon>Acanthomorphata</taxon>
        <taxon>Ovalentaria</taxon>
        <taxon>Cichlomorphae</taxon>
        <taxon>Cichliformes</taxon>
        <taxon>Cichlidae</taxon>
        <taxon>African cichlids</taxon>
        <taxon>Pseudocrenilabrinae</taxon>
        <taxon>Haplochromini</taxon>
        <taxon>Astatotilapia</taxon>
    </lineage>
</organism>
<feature type="domain" description="WAPL" evidence="3">
    <location>
        <begin position="546"/>
        <end position="1087"/>
    </location>
</feature>
<feature type="region of interest" description="Disordered" evidence="2">
    <location>
        <begin position="46"/>
        <end position="94"/>
    </location>
</feature>
<name>A0A3P8QSN1_ASTCA</name>
<dbReference type="Proteomes" id="UP000265100">
    <property type="component" value="Chromosome 13"/>
</dbReference>
<reference evidence="4" key="3">
    <citation type="submission" date="2025-08" db="UniProtKB">
        <authorList>
            <consortium name="Ensembl"/>
        </authorList>
    </citation>
    <scope>IDENTIFICATION</scope>
</reference>
<dbReference type="InterPro" id="IPR016024">
    <property type="entry name" value="ARM-type_fold"/>
</dbReference>
<dbReference type="InterPro" id="IPR022771">
    <property type="entry name" value="WAPL_C"/>
</dbReference>
<feature type="compositionally biased region" description="Low complexity" evidence="2">
    <location>
        <begin position="282"/>
        <end position="300"/>
    </location>
</feature>
<feature type="region of interest" description="Disordered" evidence="2">
    <location>
        <begin position="123"/>
        <end position="309"/>
    </location>
</feature>
<accession>A0A3P8QSN1</accession>
<protein>
    <recommendedName>
        <fullName evidence="3">WAPL domain-containing protein</fullName>
    </recommendedName>
</protein>
<dbReference type="FunFam" id="1.25.10.10:FF:000594">
    <property type="entry name" value="WAPL cohesin release factor a"/>
    <property type="match status" value="1"/>
</dbReference>
<reference evidence="4" key="4">
    <citation type="submission" date="2025-09" db="UniProtKB">
        <authorList>
            <consortium name="Ensembl"/>
        </authorList>
    </citation>
    <scope>IDENTIFICATION</scope>
</reference>
<dbReference type="Ensembl" id="ENSACLT00000033288.2">
    <property type="protein sequence ID" value="ENSACLP00000032523.2"/>
    <property type="gene ID" value="ENSACLG00000022039.2"/>
</dbReference>
<evidence type="ECO:0000313" key="5">
    <source>
        <dbReference type="Proteomes" id="UP000265100"/>
    </source>
</evidence>
<keyword evidence="5" id="KW-1185">Reference proteome</keyword>
<dbReference type="InterPro" id="IPR012502">
    <property type="entry name" value="WAPL_dom"/>
</dbReference>
<dbReference type="Pfam" id="PF07814">
    <property type="entry name" value="WAPL"/>
    <property type="match status" value="1"/>
</dbReference>
<feature type="region of interest" description="Disordered" evidence="2">
    <location>
        <begin position="481"/>
        <end position="524"/>
    </location>
</feature>
<dbReference type="GeneTree" id="ENSGT00390000015768"/>
<dbReference type="InterPro" id="IPR011989">
    <property type="entry name" value="ARM-like"/>
</dbReference>
<proteinExistence type="inferred from homology"/>
<dbReference type="PANTHER" id="PTHR22100:SF13">
    <property type="entry name" value="WINGS APART-LIKE PROTEIN HOMOLOG"/>
    <property type="match status" value="1"/>
</dbReference>
<evidence type="ECO:0000259" key="3">
    <source>
        <dbReference type="PROSITE" id="PS51271"/>
    </source>
</evidence>
<feature type="compositionally biased region" description="Polar residues" evidence="2">
    <location>
        <begin position="260"/>
        <end position="280"/>
    </location>
</feature>
<comment type="similarity">
    <text evidence="1">Belongs to the WAPL family.</text>
</comment>
<dbReference type="InterPro" id="IPR039874">
    <property type="entry name" value="WAPL"/>
</dbReference>
<reference evidence="4 5" key="1">
    <citation type="submission" date="2018-05" db="EMBL/GenBank/DDBJ databases">
        <authorList>
            <person name="Datahose"/>
        </authorList>
    </citation>
    <scope>NUCLEOTIDE SEQUENCE</scope>
</reference>
<reference evidence="5" key="2">
    <citation type="submission" date="2023-03" db="EMBL/GenBank/DDBJ databases">
        <authorList>
            <consortium name="Wellcome Sanger Institute Data Sharing"/>
        </authorList>
    </citation>
    <scope>NUCLEOTIDE SEQUENCE [LARGE SCALE GENOMIC DNA]</scope>
</reference>
<feature type="compositionally biased region" description="Acidic residues" evidence="2">
    <location>
        <begin position="67"/>
        <end position="80"/>
    </location>
</feature>
<dbReference type="SUPFAM" id="SSF48371">
    <property type="entry name" value="ARM repeat"/>
    <property type="match status" value="1"/>
</dbReference>
<dbReference type="Gene3D" id="1.25.10.10">
    <property type="entry name" value="Leucine-rich Repeat Variant"/>
    <property type="match status" value="1"/>
</dbReference>